<dbReference type="PANTHER" id="PTHR35793:SF2">
    <property type="entry name" value="INNER MEMBRANE PROTEIN YJIG"/>
    <property type="match status" value="1"/>
</dbReference>
<accession>A0AAE3AIQ1</accession>
<feature type="domain" description="Nucleoside transporter/FeoB GTPase Gate" evidence="2">
    <location>
        <begin position="42"/>
        <end position="142"/>
    </location>
</feature>
<feature type="transmembrane region" description="Helical" evidence="1">
    <location>
        <begin position="148"/>
        <end position="171"/>
    </location>
</feature>
<evidence type="ECO:0000313" key="3">
    <source>
        <dbReference type="EMBL" id="MCC2135520.1"/>
    </source>
</evidence>
<proteinExistence type="predicted"/>
<dbReference type="AlphaFoldDB" id="A0AAE3AIQ1"/>
<gene>
    <name evidence="3" type="ORF">LKD31_00605</name>
</gene>
<evidence type="ECO:0000259" key="2">
    <source>
        <dbReference type="Pfam" id="PF07670"/>
    </source>
</evidence>
<sequence length="172" mass="17957">MAGIGAAAVCGVIALTVMCGYVKGLPVFELFTKGAAEGMHTAIKLLPTLLGLIVGISMLRASGFLELFSALLRPVTEVLNIPTELMPLILLRPLSGSGSVSYVTELYGAYGADSVISRLAAILSSSTETTFYAAAVYFSGRGYKTLRYTIPAALCGDLAAVLLTLLSVRLFG</sequence>
<dbReference type="PANTHER" id="PTHR35793">
    <property type="entry name" value="INNER MEMBRANE PROTEIN YJIG"/>
    <property type="match status" value="1"/>
</dbReference>
<dbReference type="EMBL" id="JAJEQC010000001">
    <property type="protein sequence ID" value="MCC2135520.1"/>
    <property type="molecule type" value="Genomic_DNA"/>
</dbReference>
<dbReference type="RefSeq" id="WP_308448166.1">
    <property type="nucleotide sequence ID" value="NZ_JAJEQC010000001.1"/>
</dbReference>
<keyword evidence="4" id="KW-1185">Reference proteome</keyword>
<feature type="transmembrane region" description="Helical" evidence="1">
    <location>
        <begin position="43"/>
        <end position="63"/>
    </location>
</feature>
<keyword evidence="1" id="KW-0472">Membrane</keyword>
<protein>
    <submittedName>
        <fullName evidence="3">Spore maturation protein</fullName>
    </submittedName>
</protein>
<dbReference type="InterPro" id="IPR011642">
    <property type="entry name" value="Gate_dom"/>
</dbReference>
<dbReference type="GO" id="GO:0005886">
    <property type="term" value="C:plasma membrane"/>
    <property type="evidence" value="ECO:0007669"/>
    <property type="project" value="TreeGrafter"/>
</dbReference>
<keyword evidence="1" id="KW-0812">Transmembrane</keyword>
<dbReference type="InterPro" id="IPR052549">
    <property type="entry name" value="SpmB"/>
</dbReference>
<keyword evidence="1" id="KW-1133">Transmembrane helix</keyword>
<reference evidence="3" key="1">
    <citation type="submission" date="2021-10" db="EMBL/GenBank/DDBJ databases">
        <title>Anaerobic single-cell dispensing facilitates the cultivation of human gut bacteria.</title>
        <authorList>
            <person name="Afrizal A."/>
        </authorList>
    </citation>
    <scope>NUCLEOTIDE SEQUENCE</scope>
    <source>
        <strain evidence="3">CLA-AA-H250</strain>
    </source>
</reference>
<dbReference type="Proteomes" id="UP001199424">
    <property type="component" value="Unassembled WGS sequence"/>
</dbReference>
<dbReference type="Pfam" id="PF07670">
    <property type="entry name" value="Gate"/>
    <property type="match status" value="1"/>
</dbReference>
<evidence type="ECO:0000256" key="1">
    <source>
        <dbReference type="SAM" id="Phobius"/>
    </source>
</evidence>
<evidence type="ECO:0000313" key="4">
    <source>
        <dbReference type="Proteomes" id="UP001199424"/>
    </source>
</evidence>
<comment type="caution">
    <text evidence="3">The sequence shown here is derived from an EMBL/GenBank/DDBJ whole genome shotgun (WGS) entry which is preliminary data.</text>
</comment>
<organism evidence="3 4">
    <name type="scientific">Hominenteromicrobium mulieris</name>
    <dbReference type="NCBI Taxonomy" id="2885357"/>
    <lineage>
        <taxon>Bacteria</taxon>
        <taxon>Bacillati</taxon>
        <taxon>Bacillota</taxon>
        <taxon>Clostridia</taxon>
        <taxon>Eubacteriales</taxon>
        <taxon>Oscillospiraceae</taxon>
        <taxon>Hominenteromicrobium</taxon>
    </lineage>
</organism>
<name>A0AAE3AIQ1_9FIRM</name>